<dbReference type="RefSeq" id="XP_002493815.1">
    <property type="nucleotide sequence ID" value="XM_002493770.1"/>
</dbReference>
<dbReference type="STRING" id="644223.C4R7R1"/>
<dbReference type="EMBL" id="FN392322">
    <property type="protein sequence ID" value="CAY71636.1"/>
    <property type="molecule type" value="Genomic_DNA"/>
</dbReference>
<dbReference type="GO" id="GO:0003735">
    <property type="term" value="F:structural constituent of ribosome"/>
    <property type="evidence" value="ECO:0007669"/>
    <property type="project" value="EnsemblFungi"/>
</dbReference>
<evidence type="ECO:0000313" key="1">
    <source>
        <dbReference type="EMBL" id="CAY71636.1"/>
    </source>
</evidence>
<dbReference type="HOGENOM" id="CLU_046293_0_0_1"/>
<dbReference type="GO" id="GO:0005762">
    <property type="term" value="C:mitochondrial large ribosomal subunit"/>
    <property type="evidence" value="ECO:0007669"/>
    <property type="project" value="EnsemblFungi"/>
</dbReference>
<dbReference type="eggNOG" id="ENOG502QUDZ">
    <property type="taxonomic scope" value="Eukaryota"/>
</dbReference>
<organism evidence="1 2">
    <name type="scientific">Komagataella phaffii (strain GS115 / ATCC 20864)</name>
    <name type="common">Yeast</name>
    <name type="synonym">Pichia pastoris</name>
    <dbReference type="NCBI Taxonomy" id="644223"/>
    <lineage>
        <taxon>Eukaryota</taxon>
        <taxon>Fungi</taxon>
        <taxon>Dikarya</taxon>
        <taxon>Ascomycota</taxon>
        <taxon>Saccharomycotina</taxon>
        <taxon>Pichiomycetes</taxon>
        <taxon>Pichiales</taxon>
        <taxon>Pichiaceae</taxon>
        <taxon>Komagataella</taxon>
    </lineage>
</organism>
<dbReference type="SMR" id="C4R7R1"/>
<name>C4R7R1_KOMPG</name>
<dbReference type="OMA" id="KEWKFIP"/>
<reference evidence="1 2" key="1">
    <citation type="journal article" date="2009" name="Nat. Biotechnol.">
        <title>Genome sequence of the recombinant protein production host Pichia pastoris.</title>
        <authorList>
            <person name="De Schutter K."/>
            <person name="Lin Y.C."/>
            <person name="Tiels P."/>
            <person name="Van Hecke A."/>
            <person name="Glinka S."/>
            <person name="Weber-Lehmann J."/>
            <person name="Rouze P."/>
            <person name="Van de Peer Y."/>
            <person name="Callewaert N."/>
        </authorList>
    </citation>
    <scope>NUCLEOTIDE SEQUENCE [LARGE SCALE GENOMIC DNA]</scope>
    <source>
        <strain evidence="2">GS115 / ATCC 20864</strain>
    </source>
</reference>
<sequence>MSRLLKESKRYGANMKRLHPLVKAHFDNINRKGQIPAVRNDLPAVREEKQFKSLEDWKYTVGDKVMIVKGALKGTVTSIIRTQKETNGFMLEDGPTKEVVIPPNYWLQSESSHVVEYPKVVTSEYFKLVGTIKDETSGESRQIAANDVVFRGKYWDEDYKKMMPYRCIKNKEEYIIPWPRPDKPEDDKFCTEEAVALERTYEPVSIFESDIPSDLNLRDPLAKRKSRFERKQQLLTKKDLKLLQSPAMPYSDTKKAFFRERAEIRSKQITEMSAEVADFIGKRVADHLNKIKDPYMWQYIKKVSGDRKKR</sequence>
<dbReference type="SUPFAM" id="SSF50104">
    <property type="entry name" value="Translation proteins SH3-like domain"/>
    <property type="match status" value="1"/>
</dbReference>
<dbReference type="KEGG" id="ppa:PAS_chr4_0956"/>
<dbReference type="AlphaFoldDB" id="C4R7R1"/>
<dbReference type="InterPro" id="IPR008991">
    <property type="entry name" value="Translation_prot_SH3-like_sf"/>
</dbReference>
<accession>C4R7R1</accession>
<gene>
    <name evidence="1" type="ordered locus">PAS_chr4_0956</name>
</gene>
<protein>
    <recommendedName>
        <fullName evidence="3">54S ribosomal protein L40, mitochondrial</fullName>
    </recommendedName>
</protein>
<proteinExistence type="predicted"/>
<dbReference type="Pfam" id="PF22682">
    <property type="entry name" value="Ribosomal_uL24m-like"/>
    <property type="match status" value="1"/>
</dbReference>
<dbReference type="InParanoid" id="C4R7R1"/>
<evidence type="ECO:0008006" key="3">
    <source>
        <dbReference type="Google" id="ProtNLM"/>
    </source>
</evidence>
<keyword evidence="2" id="KW-1185">Reference proteome</keyword>
<dbReference type="FunCoup" id="C4R7R1">
    <property type="interactions" value="179"/>
</dbReference>
<dbReference type="OrthoDB" id="359154at2759"/>
<evidence type="ECO:0000313" key="2">
    <source>
        <dbReference type="Proteomes" id="UP000000314"/>
    </source>
</evidence>
<dbReference type="Proteomes" id="UP000000314">
    <property type="component" value="Chromosome 4"/>
</dbReference>
<dbReference type="GeneID" id="8200672"/>